<dbReference type="EMBL" id="HBUF01204991">
    <property type="protein sequence ID" value="CAG6663351.1"/>
    <property type="molecule type" value="Transcribed_RNA"/>
</dbReference>
<reference evidence="2" key="1">
    <citation type="submission" date="2021-05" db="EMBL/GenBank/DDBJ databases">
        <authorList>
            <person name="Alioto T."/>
            <person name="Alioto T."/>
            <person name="Gomez Garrido J."/>
        </authorList>
    </citation>
    <scope>NUCLEOTIDE SEQUENCE</scope>
</reference>
<dbReference type="EMBL" id="HBUF01537266">
    <property type="protein sequence ID" value="CAG6753725.1"/>
    <property type="molecule type" value="Transcribed_RNA"/>
</dbReference>
<accession>A0A8D8ZTP5</accession>
<evidence type="ECO:0000313" key="2">
    <source>
        <dbReference type="EMBL" id="CAG6753728.1"/>
    </source>
</evidence>
<protein>
    <submittedName>
        <fullName evidence="2">Uncharacterized protein</fullName>
    </submittedName>
</protein>
<dbReference type="EMBL" id="HBUF01381110">
    <property type="protein sequence ID" value="CAG6730282.1"/>
    <property type="molecule type" value="Transcribed_RNA"/>
</dbReference>
<evidence type="ECO:0000256" key="1">
    <source>
        <dbReference type="SAM" id="MobiDB-lite"/>
    </source>
</evidence>
<dbReference type="EMBL" id="HBUF01381111">
    <property type="protein sequence ID" value="CAG6730284.1"/>
    <property type="molecule type" value="Transcribed_RNA"/>
</dbReference>
<sequence length="135" mass="14790">MGQFPSYGRLYDINTGGHFQRSVPMRNSIAGTTSGYYATSQAGHFGEFGPSDISRDHPTTFVEYFIPRSMSDFNLSIIKPEPVAEGQVLQPVLKNNKSGAKSGGDNNKMRVTFQDDRSLGDELPPPPPTAADEFM</sequence>
<name>A0A8D8ZTP5_9HEMI</name>
<organism evidence="2">
    <name type="scientific">Cacopsylla melanoneura</name>
    <dbReference type="NCBI Taxonomy" id="428564"/>
    <lineage>
        <taxon>Eukaryota</taxon>
        <taxon>Metazoa</taxon>
        <taxon>Ecdysozoa</taxon>
        <taxon>Arthropoda</taxon>
        <taxon>Hexapoda</taxon>
        <taxon>Insecta</taxon>
        <taxon>Pterygota</taxon>
        <taxon>Neoptera</taxon>
        <taxon>Paraneoptera</taxon>
        <taxon>Hemiptera</taxon>
        <taxon>Sternorrhyncha</taxon>
        <taxon>Psylloidea</taxon>
        <taxon>Psyllidae</taxon>
        <taxon>Psyllinae</taxon>
        <taxon>Cacopsylla</taxon>
    </lineage>
</organism>
<dbReference type="EMBL" id="HBUF01033626">
    <property type="protein sequence ID" value="CAG6615708.1"/>
    <property type="molecule type" value="Transcribed_RNA"/>
</dbReference>
<dbReference type="EMBL" id="HBUF01204989">
    <property type="protein sequence ID" value="CAG6663345.1"/>
    <property type="molecule type" value="Transcribed_RNA"/>
</dbReference>
<dbReference type="EMBL" id="HBUF01033627">
    <property type="protein sequence ID" value="CAG6615710.1"/>
    <property type="molecule type" value="Transcribed_RNA"/>
</dbReference>
<dbReference type="EMBL" id="HBUF01537267">
    <property type="protein sequence ID" value="CAG6753728.1"/>
    <property type="molecule type" value="Transcribed_RNA"/>
</dbReference>
<dbReference type="EMBL" id="HBUF01204988">
    <property type="protein sequence ID" value="CAG6663342.1"/>
    <property type="molecule type" value="Transcribed_RNA"/>
</dbReference>
<dbReference type="AlphaFoldDB" id="A0A8D8ZTP5"/>
<proteinExistence type="predicted"/>
<dbReference type="EMBL" id="HBUF01204990">
    <property type="protein sequence ID" value="CAG6663348.1"/>
    <property type="molecule type" value="Transcribed_RNA"/>
</dbReference>
<dbReference type="EMBL" id="HBUF01381109">
    <property type="protein sequence ID" value="CAG6730280.1"/>
    <property type="molecule type" value="Transcribed_RNA"/>
</dbReference>
<feature type="region of interest" description="Disordered" evidence="1">
    <location>
        <begin position="95"/>
        <end position="135"/>
    </location>
</feature>